<evidence type="ECO:0000256" key="1">
    <source>
        <dbReference type="SAM" id="Phobius"/>
    </source>
</evidence>
<dbReference type="EMBL" id="MFFF01000033">
    <property type="protein sequence ID" value="OGE98417.1"/>
    <property type="molecule type" value="Genomic_DNA"/>
</dbReference>
<dbReference type="AlphaFoldDB" id="A0A1F5Q8H3"/>
<comment type="caution">
    <text evidence="2">The sequence shown here is derived from an EMBL/GenBank/DDBJ whole genome shotgun (WGS) entry which is preliminary data.</text>
</comment>
<feature type="transmembrane region" description="Helical" evidence="1">
    <location>
        <begin position="6"/>
        <end position="21"/>
    </location>
</feature>
<organism evidence="2 3">
    <name type="scientific">Candidatus Doudnabacteria bacterium RIFCSPLOWO2_02_FULL_48_13</name>
    <dbReference type="NCBI Taxonomy" id="1817845"/>
    <lineage>
        <taxon>Bacteria</taxon>
        <taxon>Candidatus Doudnaibacteriota</taxon>
    </lineage>
</organism>
<keyword evidence="1" id="KW-0812">Transmembrane</keyword>
<sequence>MERIAAVGFGIIIIFLAYPRFRGPILRRLFNEGIVTPKFAKPENAEIIKHIGPNGSLFAIGFILVVIGVFFL</sequence>
<feature type="transmembrane region" description="Helical" evidence="1">
    <location>
        <begin position="51"/>
        <end position="71"/>
    </location>
</feature>
<protein>
    <submittedName>
        <fullName evidence="2">Uncharacterized protein</fullName>
    </submittedName>
</protein>
<reference evidence="2 3" key="1">
    <citation type="journal article" date="2016" name="Nat. Commun.">
        <title>Thousands of microbial genomes shed light on interconnected biogeochemical processes in an aquifer system.</title>
        <authorList>
            <person name="Anantharaman K."/>
            <person name="Brown C.T."/>
            <person name="Hug L.A."/>
            <person name="Sharon I."/>
            <person name="Castelle C.J."/>
            <person name="Probst A.J."/>
            <person name="Thomas B.C."/>
            <person name="Singh A."/>
            <person name="Wilkins M.J."/>
            <person name="Karaoz U."/>
            <person name="Brodie E.L."/>
            <person name="Williams K.H."/>
            <person name="Hubbard S.S."/>
            <person name="Banfield J.F."/>
        </authorList>
    </citation>
    <scope>NUCLEOTIDE SEQUENCE [LARGE SCALE GENOMIC DNA]</scope>
</reference>
<evidence type="ECO:0000313" key="3">
    <source>
        <dbReference type="Proteomes" id="UP000177235"/>
    </source>
</evidence>
<keyword evidence="1" id="KW-1133">Transmembrane helix</keyword>
<gene>
    <name evidence="2" type="ORF">A3J05_01060</name>
</gene>
<name>A0A1F5Q8H3_9BACT</name>
<evidence type="ECO:0000313" key="2">
    <source>
        <dbReference type="EMBL" id="OGE98417.1"/>
    </source>
</evidence>
<accession>A0A1F5Q8H3</accession>
<dbReference type="Proteomes" id="UP000177235">
    <property type="component" value="Unassembled WGS sequence"/>
</dbReference>
<keyword evidence="1" id="KW-0472">Membrane</keyword>
<proteinExistence type="predicted"/>